<evidence type="ECO:0000313" key="8">
    <source>
        <dbReference type="EMBL" id="EPS42072.1"/>
    </source>
</evidence>
<dbReference type="PROSITE" id="PS50294">
    <property type="entry name" value="WD_REPEATS_REGION"/>
    <property type="match status" value="1"/>
</dbReference>
<evidence type="ECO:0000256" key="3">
    <source>
        <dbReference type="ARBA" id="ARBA00022574"/>
    </source>
</evidence>
<dbReference type="InterPro" id="IPR015943">
    <property type="entry name" value="WD40/YVTN_repeat-like_dom_sf"/>
</dbReference>
<keyword evidence="2" id="KW-0963">Cytoplasm</keyword>
<dbReference type="Pfam" id="PF00400">
    <property type="entry name" value="WD40"/>
    <property type="match status" value="2"/>
</dbReference>
<dbReference type="SUPFAM" id="SSF50978">
    <property type="entry name" value="WD40 repeat-like"/>
    <property type="match status" value="2"/>
</dbReference>
<dbReference type="OrthoDB" id="66881at2759"/>
<dbReference type="EMBL" id="AQGS01000129">
    <property type="protein sequence ID" value="EPS42072.1"/>
    <property type="molecule type" value="Genomic_DNA"/>
</dbReference>
<dbReference type="SMART" id="SM00320">
    <property type="entry name" value="WD40"/>
    <property type="match status" value="7"/>
</dbReference>
<dbReference type="InterPro" id="IPR001680">
    <property type="entry name" value="WD40_rpt"/>
</dbReference>
<comment type="caution">
    <text evidence="8">The sequence shown here is derived from an EMBL/GenBank/DDBJ whole genome shotgun (WGS) entry which is preliminary data.</text>
</comment>
<proteinExistence type="inferred from homology"/>
<evidence type="ECO:0000256" key="5">
    <source>
        <dbReference type="ARBA" id="ARBA00022737"/>
    </source>
</evidence>
<organism evidence="8 9">
    <name type="scientific">Dactylellina haptotyla (strain CBS 200.50)</name>
    <name type="common">Nematode-trapping fungus</name>
    <name type="synonym">Monacrosporium haptotylum</name>
    <dbReference type="NCBI Taxonomy" id="1284197"/>
    <lineage>
        <taxon>Eukaryota</taxon>
        <taxon>Fungi</taxon>
        <taxon>Dikarya</taxon>
        <taxon>Ascomycota</taxon>
        <taxon>Pezizomycotina</taxon>
        <taxon>Orbiliomycetes</taxon>
        <taxon>Orbiliales</taxon>
        <taxon>Orbiliaceae</taxon>
        <taxon>Dactylellina</taxon>
    </lineage>
</organism>
<reference evidence="9" key="2">
    <citation type="submission" date="2013-04" db="EMBL/GenBank/DDBJ databases">
        <title>Genomic mechanisms accounting for the adaptation to parasitism in nematode-trapping fungi.</title>
        <authorList>
            <person name="Ahren D.G."/>
        </authorList>
    </citation>
    <scope>NUCLEOTIDE SEQUENCE [LARGE SCALE GENOMIC DNA]</scope>
    <source>
        <strain evidence="9">CBS 200.50</strain>
    </source>
</reference>
<keyword evidence="4" id="KW-0819">tRNA processing</keyword>
<comment type="similarity">
    <text evidence="6">Belongs to the WD repeat WDR6 family.</text>
</comment>
<dbReference type="PROSITE" id="PS50082">
    <property type="entry name" value="WD_REPEATS_2"/>
    <property type="match status" value="1"/>
</dbReference>
<name>S8C333_DACHA</name>
<dbReference type="InterPro" id="IPR051973">
    <property type="entry name" value="tRNA_Anticodon_Mtase-Reg"/>
</dbReference>
<dbReference type="PANTHER" id="PTHR14344">
    <property type="entry name" value="WD REPEAT PROTEIN"/>
    <property type="match status" value="1"/>
</dbReference>
<dbReference type="GO" id="GO:0030488">
    <property type="term" value="P:tRNA methylation"/>
    <property type="evidence" value="ECO:0007669"/>
    <property type="project" value="TreeGrafter"/>
</dbReference>
<dbReference type="STRING" id="1284197.S8C333"/>
<feature type="repeat" description="WD" evidence="7">
    <location>
        <begin position="207"/>
        <end position="239"/>
    </location>
</feature>
<dbReference type="Proteomes" id="UP000015100">
    <property type="component" value="Unassembled WGS sequence"/>
</dbReference>
<evidence type="ECO:0000256" key="6">
    <source>
        <dbReference type="ARBA" id="ARBA00038255"/>
    </source>
</evidence>
<keyword evidence="5" id="KW-0677">Repeat</keyword>
<reference evidence="8 9" key="1">
    <citation type="journal article" date="2013" name="PLoS Genet.">
        <title>Genomic mechanisms accounting for the adaptation to parasitism in nematode-trapping fungi.</title>
        <authorList>
            <person name="Meerupati T."/>
            <person name="Andersson K.M."/>
            <person name="Friman E."/>
            <person name="Kumar D."/>
            <person name="Tunlid A."/>
            <person name="Ahren D."/>
        </authorList>
    </citation>
    <scope>NUCLEOTIDE SEQUENCE [LARGE SCALE GENOMIC DNA]</scope>
    <source>
        <strain evidence="8 9">CBS 200.50</strain>
    </source>
</reference>
<evidence type="ECO:0000256" key="7">
    <source>
        <dbReference type="PROSITE-ProRule" id="PRU00221"/>
    </source>
</evidence>
<dbReference type="AlphaFoldDB" id="S8C333"/>
<dbReference type="InterPro" id="IPR036322">
    <property type="entry name" value="WD40_repeat_dom_sf"/>
</dbReference>
<keyword evidence="3 7" id="KW-0853">WD repeat</keyword>
<protein>
    <submittedName>
        <fullName evidence="8">Uncharacterized protein</fullName>
    </submittedName>
</protein>
<evidence type="ECO:0000256" key="4">
    <source>
        <dbReference type="ARBA" id="ARBA00022694"/>
    </source>
</evidence>
<comment type="subcellular location">
    <subcellularLocation>
        <location evidence="1">Cytoplasm</location>
    </subcellularLocation>
</comment>
<dbReference type="HOGENOM" id="CLU_002615_1_0_1"/>
<evidence type="ECO:0000256" key="2">
    <source>
        <dbReference type="ARBA" id="ARBA00022490"/>
    </source>
</evidence>
<keyword evidence="9" id="KW-1185">Reference proteome</keyword>
<gene>
    <name evidence="8" type="ORF">H072_3843</name>
</gene>
<accession>S8C333</accession>
<dbReference type="Gene3D" id="2.130.10.10">
    <property type="entry name" value="YVTN repeat-like/Quinoprotein amine dehydrogenase"/>
    <property type="match status" value="3"/>
</dbReference>
<dbReference type="GO" id="GO:0005737">
    <property type="term" value="C:cytoplasm"/>
    <property type="evidence" value="ECO:0007669"/>
    <property type="project" value="UniProtKB-SubCell"/>
</dbReference>
<sequence>MKSRSYVGPVTSLAFLGDDLFAGHGSDLKLFSPSGSRFTLKWRKRVFKRERIQGIQFQAPSLDCESPSGIKVLLWGGKRFQIVQLGGLDEEIIKISPEDEIPAPDWIIHSTFLESKDGITKIALMTAHNTILTYKHDLTIPMAERFKFYPSPERCLLYSANIVRDNTQSNSNSLIAFAGTVFGEVLFWKVDASDEVPVQEIGLSGRYLSHEGSVFGVSISPDLKYAASCSDDRTIRLWETNYLSTNGQLNDCLEVKEPLAIGWGHQARIWGTRFLKSDKDEIKILSFSEDLTAKTWIFNKSSPKKSLVCTQTFKSLHSASGKNIWSLAVHPSETAFVTGGADSGIASWNLGKALNVSSQSGSVEDGPTTTIQETIVNLDEILPPTSSVPGKKPVKDEPRKYVALGSHAFIVAMSSGWLLHCALSSTGSKKWQKLGFWPQIKNTSALGMGKYEENGQIKYTVLLGDNTGKLLFLEANSEGLISTEVEEVETTWVQICESRPSDILFSNSQKDYNSLYAAVATFKPNEQIMLLQIQGATARKTLSLSPPETFPFTKILVHQRGHKRILIAGSRHGALAIYDISNGDETQAIQPAQVWRHIHDDESITSLEYKSSSSLRNDEDAQFKINFISTGRSGAYKFHTLSVNDTTAEYELSETNAVYPAAVPRVESYQILQHEASNNSYEIVYGFWGRDFVLWNQTLKIEAASYDCEGGNRSWDFSFGPTDTARNDGLFVFTKAKKCHIVQFSNILHDPLLQTPFHGRELKALAVSPATLFPYQIIATGAEDTVIRFSYVNPQTSELNLLTARKTHTTGIQDLVWSSCGGWLFSSGSIEEVYCWRVNIEGPADIPNGASIGVVKEAAYDISTDSLPDLRVCGLDVMTVDGENGRHVGFLLGMVRSDSSIKLAFYDITSKKFITVAEGFYKTSCLLQICFHVTDHGSVLMFTAGTDGHVTIWDITGILIESNMTVGSKHIRLDRGLKGSSPAKLQQEQWISCQSFHQNSIKCLEVFDKGEDEVVMLSGGDDTAISVACIKFKRGEASGKGEIERSASKLIERAHASAVTTIKVVSSVDQPHLEFVSSGVDQQIKKWSLKIAEYFTEVTTEVVEDVYVNIPDVAAICLVESTVGSKLVVGGVGVEVLDL</sequence>
<dbReference type="PANTHER" id="PTHR14344:SF3">
    <property type="entry name" value="WD REPEAT-CONTAINING PROTEIN 6"/>
    <property type="match status" value="1"/>
</dbReference>
<dbReference type="eggNOG" id="KOG0974">
    <property type="taxonomic scope" value="Eukaryota"/>
</dbReference>
<evidence type="ECO:0000256" key="1">
    <source>
        <dbReference type="ARBA" id="ARBA00004496"/>
    </source>
</evidence>
<evidence type="ECO:0000313" key="9">
    <source>
        <dbReference type="Proteomes" id="UP000015100"/>
    </source>
</evidence>
<dbReference type="OMA" id="IIVWSCF"/>